<feature type="signal peptide" evidence="2">
    <location>
        <begin position="1"/>
        <end position="28"/>
    </location>
</feature>
<name>A0A1J1DW70_9FLAO</name>
<feature type="compositionally biased region" description="Basic and acidic residues" evidence="1">
    <location>
        <begin position="231"/>
        <end position="240"/>
    </location>
</feature>
<evidence type="ECO:0000313" key="4">
    <source>
        <dbReference type="Proteomes" id="UP000243197"/>
    </source>
</evidence>
<gene>
    <name evidence="3" type="ORF">JBKA6_0098</name>
</gene>
<dbReference type="EMBL" id="AP014564">
    <property type="protein sequence ID" value="BAV94111.1"/>
    <property type="molecule type" value="Genomic_DNA"/>
</dbReference>
<protein>
    <recommendedName>
        <fullName evidence="5">Lipoprotein</fullName>
    </recommendedName>
</protein>
<dbReference type="KEGG" id="ise:JBKA6_0098"/>
<organism evidence="3 4">
    <name type="scientific">Ichthyobacterium seriolicida</name>
    <dbReference type="NCBI Taxonomy" id="242600"/>
    <lineage>
        <taxon>Bacteria</taxon>
        <taxon>Pseudomonadati</taxon>
        <taxon>Bacteroidota</taxon>
        <taxon>Flavobacteriia</taxon>
        <taxon>Flavobacteriales</taxon>
        <taxon>Ichthyobacteriaceae</taxon>
        <taxon>Ichthyobacterium</taxon>
    </lineage>
</organism>
<evidence type="ECO:0008006" key="5">
    <source>
        <dbReference type="Google" id="ProtNLM"/>
    </source>
</evidence>
<sequence length="334" mass="35863">MKTNKVFKNILSLLTLGLVVFSCNKPNAETEIANIESFVFTKDKNSTTATNPTDATAAYKALFITKTPAPAYAALDAKLDADIKGDSIIKVIVPFNTKLTSTTPVTLKATITLKEKLGENVYLDGNKLDANALSFDHVITTKLLHSELKNGVSKTFEISKKEGDKVIAKKSFKVVFIHNTDPSITSALALDTAGTKVTGLGFTTGTSGQPNEKIKTGATAASPVYPTKGTDTSKDGSKENPIELTMTKNTEFANEDISSSSGWKFKVDVLTLPNGAFIDVTASEFSNDTTNHPPTDPTMSTGFTPADNNKGIQFRVVAQNGTSFTYYKLTFKNS</sequence>
<keyword evidence="2" id="KW-0732">Signal</keyword>
<dbReference type="PROSITE" id="PS51257">
    <property type="entry name" value="PROKAR_LIPOPROTEIN"/>
    <property type="match status" value="1"/>
</dbReference>
<accession>A0A1J1DW70</accession>
<reference evidence="3 4" key="1">
    <citation type="submission" date="2014-03" db="EMBL/GenBank/DDBJ databases">
        <title>complete genome sequence of Flavobacteriaceae bacterium JBKA-6.</title>
        <authorList>
            <person name="Takano T."/>
            <person name="Nakamura Y."/>
            <person name="Takuma S."/>
            <person name="Yasuike M."/>
            <person name="Matsuyama T."/>
            <person name="Sakai T."/>
            <person name="Fujiwara A."/>
            <person name="Kimoto K."/>
            <person name="Fukuda Y."/>
            <person name="Kondo H."/>
            <person name="Hirono I."/>
            <person name="Nakayasu C."/>
        </authorList>
    </citation>
    <scope>NUCLEOTIDE SEQUENCE [LARGE SCALE GENOMIC DNA]</scope>
    <source>
        <strain evidence="3 4">JBKA-6</strain>
    </source>
</reference>
<keyword evidence="4" id="KW-1185">Reference proteome</keyword>
<dbReference type="RefSeq" id="WP_096684713.1">
    <property type="nucleotide sequence ID" value="NZ_AP014564.1"/>
</dbReference>
<feature type="region of interest" description="Disordered" evidence="1">
    <location>
        <begin position="203"/>
        <end position="240"/>
    </location>
</feature>
<evidence type="ECO:0000313" key="3">
    <source>
        <dbReference type="EMBL" id="BAV94111.1"/>
    </source>
</evidence>
<evidence type="ECO:0000256" key="1">
    <source>
        <dbReference type="SAM" id="MobiDB-lite"/>
    </source>
</evidence>
<dbReference type="OrthoDB" id="9814063at2"/>
<evidence type="ECO:0000256" key="2">
    <source>
        <dbReference type="SAM" id="SignalP"/>
    </source>
</evidence>
<dbReference type="AlphaFoldDB" id="A0A1J1DW70"/>
<dbReference type="Proteomes" id="UP000243197">
    <property type="component" value="Chromosome"/>
</dbReference>
<proteinExistence type="predicted"/>
<feature type="chain" id="PRO_5013131279" description="Lipoprotein" evidence="2">
    <location>
        <begin position="29"/>
        <end position="334"/>
    </location>
</feature>